<dbReference type="RefSeq" id="WP_066771269.1">
    <property type="nucleotide sequence ID" value="NZ_BMIP01000003.1"/>
</dbReference>
<keyword evidence="1" id="KW-0378">Hydrolase</keyword>
<gene>
    <name evidence="4" type="ORF">GCM10010990_16830</name>
</gene>
<accession>A0A916YZ57</accession>
<sequence length="197" mass="21469">MSDTGQSARSQHKGVKRLGLLRHAKSEEHQPSGRDFDRGLNAKGRRAAAAVGRTMTRVQPGFDKVVASAAARAQETLDIVLDTMGRSAPVDRVDDKNLYLADPETLIEAAEKYGGDAQTLLLVAHNPGLEELILDLVPFDPEDRLRAIVDEKLPTGAFALIELDIDDWSQLSNAKGRLVTLTLPRDLDPALGPEMVR</sequence>
<evidence type="ECO:0000313" key="5">
    <source>
        <dbReference type="Proteomes" id="UP000612349"/>
    </source>
</evidence>
<dbReference type="InterPro" id="IPR013078">
    <property type="entry name" value="His_Pase_superF_clade-1"/>
</dbReference>
<evidence type="ECO:0000256" key="2">
    <source>
        <dbReference type="PIRSR" id="PIRSR613078-2"/>
    </source>
</evidence>
<feature type="compositionally biased region" description="Basic residues" evidence="3">
    <location>
        <begin position="10"/>
        <end position="23"/>
    </location>
</feature>
<dbReference type="PANTHER" id="PTHR20935">
    <property type="entry name" value="PHOSPHOGLYCERATE MUTASE-RELATED"/>
    <property type="match status" value="1"/>
</dbReference>
<reference evidence="4" key="1">
    <citation type="journal article" date="2014" name="Int. J. Syst. Evol. Microbiol.">
        <title>Complete genome sequence of Corynebacterium casei LMG S-19264T (=DSM 44701T), isolated from a smear-ripened cheese.</title>
        <authorList>
            <consortium name="US DOE Joint Genome Institute (JGI-PGF)"/>
            <person name="Walter F."/>
            <person name="Albersmeier A."/>
            <person name="Kalinowski J."/>
            <person name="Ruckert C."/>
        </authorList>
    </citation>
    <scope>NUCLEOTIDE SEQUENCE</scope>
    <source>
        <strain evidence="4">CGMCC 1.15360</strain>
    </source>
</reference>
<dbReference type="InterPro" id="IPR051021">
    <property type="entry name" value="Mito_Ser/Thr_phosphatase"/>
</dbReference>
<dbReference type="Pfam" id="PF00300">
    <property type="entry name" value="His_Phos_1"/>
    <property type="match status" value="1"/>
</dbReference>
<feature type="region of interest" description="Disordered" evidence="3">
    <location>
        <begin position="1"/>
        <end position="41"/>
    </location>
</feature>
<dbReference type="InterPro" id="IPR029033">
    <property type="entry name" value="His_PPase_superfam"/>
</dbReference>
<protein>
    <submittedName>
        <fullName evidence="4">Phosphohistidine phosphatase</fullName>
    </submittedName>
</protein>
<keyword evidence="5" id="KW-1185">Reference proteome</keyword>
<dbReference type="SUPFAM" id="SSF53254">
    <property type="entry name" value="Phosphoglycerate mutase-like"/>
    <property type="match status" value="1"/>
</dbReference>
<dbReference type="AlphaFoldDB" id="A0A916YZ57"/>
<feature type="binding site" evidence="2">
    <location>
        <position position="72"/>
    </location>
    <ligand>
        <name>substrate</name>
    </ligand>
</feature>
<proteinExistence type="predicted"/>
<evidence type="ECO:0000313" key="4">
    <source>
        <dbReference type="EMBL" id="GGD67965.1"/>
    </source>
</evidence>
<evidence type="ECO:0000256" key="3">
    <source>
        <dbReference type="SAM" id="MobiDB-lite"/>
    </source>
</evidence>
<dbReference type="Gene3D" id="3.40.50.1240">
    <property type="entry name" value="Phosphoglycerate mutase-like"/>
    <property type="match status" value="1"/>
</dbReference>
<dbReference type="Proteomes" id="UP000612349">
    <property type="component" value="Unassembled WGS sequence"/>
</dbReference>
<dbReference type="CDD" id="cd07067">
    <property type="entry name" value="HP_PGM_like"/>
    <property type="match status" value="1"/>
</dbReference>
<dbReference type="PANTHER" id="PTHR20935:SF1">
    <property type="entry name" value="SLL1549 PROTEIN"/>
    <property type="match status" value="1"/>
</dbReference>
<comment type="caution">
    <text evidence="4">The sequence shown here is derived from an EMBL/GenBank/DDBJ whole genome shotgun (WGS) entry which is preliminary data.</text>
</comment>
<evidence type="ECO:0000256" key="1">
    <source>
        <dbReference type="ARBA" id="ARBA00022801"/>
    </source>
</evidence>
<feature type="compositionally biased region" description="Basic and acidic residues" evidence="3">
    <location>
        <begin position="24"/>
        <end position="40"/>
    </location>
</feature>
<reference evidence="4" key="2">
    <citation type="submission" date="2020-09" db="EMBL/GenBank/DDBJ databases">
        <authorList>
            <person name="Sun Q."/>
            <person name="Zhou Y."/>
        </authorList>
    </citation>
    <scope>NUCLEOTIDE SEQUENCE</scope>
    <source>
        <strain evidence="4">CGMCC 1.15360</strain>
    </source>
</reference>
<dbReference type="EMBL" id="BMIP01000003">
    <property type="protein sequence ID" value="GGD67965.1"/>
    <property type="molecule type" value="Genomic_DNA"/>
</dbReference>
<dbReference type="GO" id="GO:0016787">
    <property type="term" value="F:hydrolase activity"/>
    <property type="evidence" value="ECO:0007669"/>
    <property type="project" value="UniProtKB-KW"/>
</dbReference>
<organism evidence="4 5">
    <name type="scientific">Croceicoccus mobilis</name>
    <dbReference type="NCBI Taxonomy" id="1703339"/>
    <lineage>
        <taxon>Bacteria</taxon>
        <taxon>Pseudomonadati</taxon>
        <taxon>Pseudomonadota</taxon>
        <taxon>Alphaproteobacteria</taxon>
        <taxon>Sphingomonadales</taxon>
        <taxon>Erythrobacteraceae</taxon>
        <taxon>Croceicoccus</taxon>
    </lineage>
</organism>
<name>A0A916YZ57_9SPHN</name>